<gene>
    <name evidence="1" type="ORF">IV203_013331</name>
</gene>
<evidence type="ECO:0000313" key="1">
    <source>
        <dbReference type="EMBL" id="KAG7374236.1"/>
    </source>
</evidence>
<accession>A0A9K3M8M2</accession>
<reference evidence="1" key="2">
    <citation type="submission" date="2021-04" db="EMBL/GenBank/DDBJ databases">
        <authorList>
            <person name="Podell S."/>
        </authorList>
    </citation>
    <scope>NUCLEOTIDE SEQUENCE</scope>
    <source>
        <strain evidence="1">Hildebrandi</strain>
    </source>
</reference>
<dbReference type="AlphaFoldDB" id="A0A9K3M8M2"/>
<reference evidence="1" key="1">
    <citation type="journal article" date="2021" name="Sci. Rep.">
        <title>Diploid genomic architecture of Nitzschia inconspicua, an elite biomass production diatom.</title>
        <authorList>
            <person name="Oliver A."/>
            <person name="Podell S."/>
            <person name="Pinowska A."/>
            <person name="Traller J.C."/>
            <person name="Smith S.R."/>
            <person name="McClure R."/>
            <person name="Beliaev A."/>
            <person name="Bohutskyi P."/>
            <person name="Hill E.A."/>
            <person name="Rabines A."/>
            <person name="Zheng H."/>
            <person name="Allen L.Z."/>
            <person name="Kuo A."/>
            <person name="Grigoriev I.V."/>
            <person name="Allen A.E."/>
            <person name="Hazlebeck D."/>
            <person name="Allen E.E."/>
        </authorList>
    </citation>
    <scope>NUCLEOTIDE SEQUENCE</scope>
    <source>
        <strain evidence="1">Hildebrandi</strain>
    </source>
</reference>
<organism evidence="1 2">
    <name type="scientific">Nitzschia inconspicua</name>
    <dbReference type="NCBI Taxonomy" id="303405"/>
    <lineage>
        <taxon>Eukaryota</taxon>
        <taxon>Sar</taxon>
        <taxon>Stramenopiles</taxon>
        <taxon>Ochrophyta</taxon>
        <taxon>Bacillariophyta</taxon>
        <taxon>Bacillariophyceae</taxon>
        <taxon>Bacillariophycidae</taxon>
        <taxon>Bacillariales</taxon>
        <taxon>Bacillariaceae</taxon>
        <taxon>Nitzschia</taxon>
    </lineage>
</organism>
<dbReference type="EMBL" id="JAGRRH010000001">
    <property type="protein sequence ID" value="KAG7374236.1"/>
    <property type="molecule type" value="Genomic_DNA"/>
</dbReference>
<keyword evidence="2" id="KW-1185">Reference proteome</keyword>
<protein>
    <submittedName>
        <fullName evidence="1">Uncharacterized protein</fullName>
    </submittedName>
</protein>
<dbReference type="Proteomes" id="UP000693970">
    <property type="component" value="Unassembled WGS sequence"/>
</dbReference>
<sequence length="479" mass="54095">MMSSLRFRPFILSTNSRCYRRSNGTAKALLRPYSGTNAISSDFQKLPPEVQRELLRHVKPKAAVATNTTKTGSTTKPSSSTYYWLLGCVSFVAAAASLPYWATQSIGNLTDRDQPLNASGVRRGAFANSGSHDAGRDPNWDWKNGRYVYPKGFAEHLKMQDPNQTDFGPDIGKMVSEERKQTPQPGRNQPTQHLFFHTPKGCTSSSPAVEEVPPEPLPTFSNLSEIQIRHSPEPRIYTDDTIDFTDHEKLLSLIFRKIGSGDKGDVYQLETLDDKLFHELQIHPSKGGVNIRGRMEDLVHVHREQHLDTPLCYASKKVDRGLNHYVLLSTKPLFDGQSKSPIISPYGETFMFVALEFDVKQKVGKVFAIFHTKEEKEAGNGRRPLFTTHQCNRKVWVVKRHGQICAAFNQWKGMAKLTCWRLIICKGEDPVLMMLLAECIDSFLPVAKSQFWKFTDNNSETNIDFPPLPDGMETKLFGK</sequence>
<proteinExistence type="predicted"/>
<evidence type="ECO:0000313" key="2">
    <source>
        <dbReference type="Proteomes" id="UP000693970"/>
    </source>
</evidence>
<comment type="caution">
    <text evidence="1">The sequence shown here is derived from an EMBL/GenBank/DDBJ whole genome shotgun (WGS) entry which is preliminary data.</text>
</comment>
<dbReference type="OrthoDB" id="1911461at2759"/>
<name>A0A9K3M8M2_9STRA</name>